<sequence length="119" mass="13276">MGRGLGAAVPNMWRWVLQRPLAPAQANWPWAWHRVLQDVSSTSPHEFLSTRLVTVAQCLVGIQKVASEVSVSWTMEREKHLELFHDDDNSLSGYGIGDLNVEELSAPIPTMEALVVNID</sequence>
<name>A0AA88DTW9_FICCA</name>
<accession>A0AA88DTW9</accession>
<evidence type="ECO:0000313" key="2">
    <source>
        <dbReference type="Proteomes" id="UP001187192"/>
    </source>
</evidence>
<organism evidence="1 2">
    <name type="scientific">Ficus carica</name>
    <name type="common">Common fig</name>
    <dbReference type="NCBI Taxonomy" id="3494"/>
    <lineage>
        <taxon>Eukaryota</taxon>
        <taxon>Viridiplantae</taxon>
        <taxon>Streptophyta</taxon>
        <taxon>Embryophyta</taxon>
        <taxon>Tracheophyta</taxon>
        <taxon>Spermatophyta</taxon>
        <taxon>Magnoliopsida</taxon>
        <taxon>eudicotyledons</taxon>
        <taxon>Gunneridae</taxon>
        <taxon>Pentapetalae</taxon>
        <taxon>rosids</taxon>
        <taxon>fabids</taxon>
        <taxon>Rosales</taxon>
        <taxon>Moraceae</taxon>
        <taxon>Ficeae</taxon>
        <taxon>Ficus</taxon>
    </lineage>
</organism>
<protein>
    <submittedName>
        <fullName evidence="1">Uncharacterized protein</fullName>
    </submittedName>
</protein>
<evidence type="ECO:0000313" key="1">
    <source>
        <dbReference type="EMBL" id="GMN61635.1"/>
    </source>
</evidence>
<reference evidence="1" key="1">
    <citation type="submission" date="2023-07" db="EMBL/GenBank/DDBJ databases">
        <title>draft genome sequence of fig (Ficus carica).</title>
        <authorList>
            <person name="Takahashi T."/>
            <person name="Nishimura K."/>
        </authorList>
    </citation>
    <scope>NUCLEOTIDE SEQUENCE</scope>
</reference>
<gene>
    <name evidence="1" type="ORF">TIFTF001_030718</name>
</gene>
<dbReference type="Proteomes" id="UP001187192">
    <property type="component" value="Unassembled WGS sequence"/>
</dbReference>
<dbReference type="AlphaFoldDB" id="A0AA88DTW9"/>
<comment type="caution">
    <text evidence="1">The sequence shown here is derived from an EMBL/GenBank/DDBJ whole genome shotgun (WGS) entry which is preliminary data.</text>
</comment>
<dbReference type="EMBL" id="BTGU01000115">
    <property type="protein sequence ID" value="GMN61635.1"/>
    <property type="molecule type" value="Genomic_DNA"/>
</dbReference>
<proteinExistence type="predicted"/>
<keyword evidence="2" id="KW-1185">Reference proteome</keyword>